<evidence type="ECO:0000256" key="2">
    <source>
        <dbReference type="ARBA" id="ARBA00022723"/>
    </source>
</evidence>
<organism evidence="7 8">
    <name type="scientific">Desulforamulus profundi</name>
    <dbReference type="NCBI Taxonomy" id="1383067"/>
    <lineage>
        <taxon>Bacteria</taxon>
        <taxon>Bacillati</taxon>
        <taxon>Bacillota</taxon>
        <taxon>Clostridia</taxon>
        <taxon>Eubacteriales</taxon>
        <taxon>Peptococcaceae</taxon>
        <taxon>Desulforamulus</taxon>
    </lineage>
</organism>
<dbReference type="PROSITE" id="PS00198">
    <property type="entry name" value="4FE4S_FER_1"/>
    <property type="match status" value="1"/>
</dbReference>
<evidence type="ECO:0000256" key="1">
    <source>
        <dbReference type="ARBA" id="ARBA00022485"/>
    </source>
</evidence>
<dbReference type="GO" id="GO:0046872">
    <property type="term" value="F:metal ion binding"/>
    <property type="evidence" value="ECO:0007669"/>
    <property type="project" value="UniProtKB-KW"/>
</dbReference>
<sequence length="189" mass="21226">MQPINLTQNGNGFEQLANQTDQNLQHCYQCGKCTAGCPVAFTMDVAPNQIVRMLQLGLLNETFQTETIWLCASCSTCSTRCPKGFDLAKLMDNLRQLACEQGINPGGRGKKVSLFNRLFLDALKKYGRAYEMGLMVRYNVNLMNPFKDALVGLTLFSRGKLKIGPHRIKGTKEMIRIMENIKRLEGDKV</sequence>
<keyword evidence="1" id="KW-0004">4Fe-4S</keyword>
<evidence type="ECO:0000256" key="5">
    <source>
        <dbReference type="ARBA" id="ARBA00023014"/>
    </source>
</evidence>
<protein>
    <submittedName>
        <fullName evidence="7">Heterodisulfide reductase</fullName>
    </submittedName>
</protein>
<dbReference type="GO" id="GO:0051539">
    <property type="term" value="F:4 iron, 4 sulfur cluster binding"/>
    <property type="evidence" value="ECO:0007669"/>
    <property type="project" value="UniProtKB-KW"/>
</dbReference>
<keyword evidence="2" id="KW-0479">Metal-binding</keyword>
<accession>A0A2C6MG95</accession>
<gene>
    <name evidence="7" type="ORF">P378_08300</name>
</gene>
<dbReference type="RefSeq" id="WP_099082786.1">
    <property type="nucleotide sequence ID" value="NZ_AWQQ01000046.1"/>
</dbReference>
<dbReference type="OrthoDB" id="9794954at2"/>
<dbReference type="EMBL" id="AWQQ01000046">
    <property type="protein sequence ID" value="PHJ38714.1"/>
    <property type="molecule type" value="Genomic_DNA"/>
</dbReference>
<comment type="caution">
    <text evidence="7">The sequence shown here is derived from an EMBL/GenBank/DDBJ whole genome shotgun (WGS) entry which is preliminary data.</text>
</comment>
<dbReference type="InterPro" id="IPR017896">
    <property type="entry name" value="4Fe4S_Fe-S-bd"/>
</dbReference>
<dbReference type="PANTHER" id="PTHR43255:SF1">
    <property type="entry name" value="IRON-SULFUR-BINDING OXIDOREDUCTASE FADF-RELATED"/>
    <property type="match status" value="1"/>
</dbReference>
<keyword evidence="4" id="KW-0408">Iron</keyword>
<dbReference type="SUPFAM" id="SSF46548">
    <property type="entry name" value="alpha-helical ferredoxin"/>
    <property type="match status" value="1"/>
</dbReference>
<evidence type="ECO:0000256" key="4">
    <source>
        <dbReference type="ARBA" id="ARBA00023004"/>
    </source>
</evidence>
<dbReference type="GO" id="GO:0005886">
    <property type="term" value="C:plasma membrane"/>
    <property type="evidence" value="ECO:0007669"/>
    <property type="project" value="TreeGrafter"/>
</dbReference>
<evidence type="ECO:0000313" key="7">
    <source>
        <dbReference type="EMBL" id="PHJ38714.1"/>
    </source>
</evidence>
<dbReference type="PANTHER" id="PTHR43255">
    <property type="entry name" value="IRON-SULFUR-BINDING OXIDOREDUCTASE FADF-RELATED-RELATED"/>
    <property type="match status" value="1"/>
</dbReference>
<dbReference type="Proteomes" id="UP000222564">
    <property type="component" value="Unassembled WGS sequence"/>
</dbReference>
<dbReference type="InterPro" id="IPR017900">
    <property type="entry name" value="4Fe4S_Fe_S_CS"/>
</dbReference>
<name>A0A2C6MG95_9FIRM</name>
<keyword evidence="3" id="KW-0560">Oxidoreductase</keyword>
<dbReference type="GO" id="GO:0016491">
    <property type="term" value="F:oxidoreductase activity"/>
    <property type="evidence" value="ECO:0007669"/>
    <property type="project" value="UniProtKB-KW"/>
</dbReference>
<dbReference type="PROSITE" id="PS51379">
    <property type="entry name" value="4FE4S_FER_2"/>
    <property type="match status" value="1"/>
</dbReference>
<feature type="domain" description="4Fe-4S ferredoxin-type" evidence="6">
    <location>
        <begin position="18"/>
        <end position="46"/>
    </location>
</feature>
<reference evidence="7 8" key="1">
    <citation type="submission" date="2013-09" db="EMBL/GenBank/DDBJ databases">
        <title>Biodegradation of hydrocarbons in the deep terrestrial subsurface : characterization of a microbial consortium composed of two Desulfotomaculum species originating from a deep geological formation.</title>
        <authorList>
            <person name="Aullo T."/>
            <person name="Berlendis S."/>
            <person name="Lascourreges J.-F."/>
            <person name="Dessort D."/>
            <person name="Saint-Laurent S."/>
            <person name="Schraauwers B."/>
            <person name="Mas J."/>
            <person name="Magot M."/>
            <person name="Ranchou-Peyruse A."/>
        </authorList>
    </citation>
    <scope>NUCLEOTIDE SEQUENCE [LARGE SCALE GENOMIC DNA]</scope>
    <source>
        <strain evidence="7 8">Bs107</strain>
    </source>
</reference>
<keyword evidence="5" id="KW-0411">Iron-sulfur</keyword>
<dbReference type="InterPro" id="IPR051460">
    <property type="entry name" value="HdrC_iron-sulfur_subunit"/>
</dbReference>
<dbReference type="InterPro" id="IPR009051">
    <property type="entry name" value="Helical_ferredxn"/>
</dbReference>
<dbReference type="Pfam" id="PF13183">
    <property type="entry name" value="Fer4_8"/>
    <property type="match status" value="1"/>
</dbReference>
<evidence type="ECO:0000256" key="3">
    <source>
        <dbReference type="ARBA" id="ARBA00023002"/>
    </source>
</evidence>
<keyword evidence="8" id="KW-1185">Reference proteome</keyword>
<evidence type="ECO:0000259" key="6">
    <source>
        <dbReference type="PROSITE" id="PS51379"/>
    </source>
</evidence>
<dbReference type="Gene3D" id="1.10.1060.10">
    <property type="entry name" value="Alpha-helical ferredoxin"/>
    <property type="match status" value="1"/>
</dbReference>
<evidence type="ECO:0000313" key="8">
    <source>
        <dbReference type="Proteomes" id="UP000222564"/>
    </source>
</evidence>
<dbReference type="AlphaFoldDB" id="A0A2C6MG95"/>
<proteinExistence type="predicted"/>